<dbReference type="SUPFAM" id="SSF56529">
    <property type="entry name" value="FAH"/>
    <property type="match status" value="1"/>
</dbReference>
<evidence type="ECO:0000256" key="1">
    <source>
        <dbReference type="ARBA" id="ARBA00023239"/>
    </source>
</evidence>
<feature type="domain" description="Fumarylacetoacetase-like C-terminal" evidence="2">
    <location>
        <begin position="79"/>
        <end position="257"/>
    </location>
</feature>
<dbReference type="RefSeq" id="WP_184782659.1">
    <property type="nucleotide sequence ID" value="NZ_JACHMG010000001.1"/>
</dbReference>
<proteinExistence type="predicted"/>
<dbReference type="EMBL" id="JACHMG010000001">
    <property type="protein sequence ID" value="MBB4687879.1"/>
    <property type="molecule type" value="Genomic_DNA"/>
</dbReference>
<dbReference type="InterPro" id="IPR036663">
    <property type="entry name" value="Fumarylacetoacetase_C_sf"/>
</dbReference>
<dbReference type="PANTHER" id="PTHR30143:SF0">
    <property type="entry name" value="2-KETO-4-PENTENOATE HYDRATASE"/>
    <property type="match status" value="1"/>
</dbReference>
<protein>
    <submittedName>
        <fullName evidence="3">2-keto-4-pentenoate hydratase</fullName>
        <ecNumber evidence="3">4.2.1.80</ecNumber>
    </submittedName>
</protein>
<dbReference type="GO" id="GO:0005737">
    <property type="term" value="C:cytoplasm"/>
    <property type="evidence" value="ECO:0007669"/>
    <property type="project" value="TreeGrafter"/>
</dbReference>
<comment type="caution">
    <text evidence="3">The sequence shown here is derived from an EMBL/GenBank/DDBJ whole genome shotgun (WGS) entry which is preliminary data.</text>
</comment>
<sequence length="265" mass="27894">MDATELQDAVARLTRAYQRREPIDPLVKTFPDATPEDAYRVQQDQVRAWVEAGDAVRGHKVGLASAAMQRQMGVDQPDYGHLTGSMFHLEHQPIPTTRFLQPRIEPEIAFVLGSALRGPGVTVADAVRAVDFVLPSLEIVDSRIRDWRITLFDTISDNASSGGVVLGSSPTALGAVDLRLAGATLHVNGELVATGAGGAVLGSPINALVWLANTVGPLGVTLEPGHVVLPGSMTAAQPVRPGDTVVATMAGLGSVTAVFAPQEEK</sequence>
<dbReference type="PANTHER" id="PTHR30143">
    <property type="entry name" value="ACID HYDRATASE"/>
    <property type="match status" value="1"/>
</dbReference>
<evidence type="ECO:0000313" key="4">
    <source>
        <dbReference type="Proteomes" id="UP000581769"/>
    </source>
</evidence>
<reference evidence="3 4" key="1">
    <citation type="submission" date="2020-08" db="EMBL/GenBank/DDBJ databases">
        <title>Sequencing the genomes of 1000 actinobacteria strains.</title>
        <authorList>
            <person name="Klenk H.-P."/>
        </authorList>
    </citation>
    <scope>NUCLEOTIDE SEQUENCE [LARGE SCALE GENOMIC DNA]</scope>
    <source>
        <strain evidence="3 4">DSM 45859</strain>
    </source>
</reference>
<evidence type="ECO:0000313" key="3">
    <source>
        <dbReference type="EMBL" id="MBB4687879.1"/>
    </source>
</evidence>
<dbReference type="InterPro" id="IPR011234">
    <property type="entry name" value="Fumarylacetoacetase-like_C"/>
</dbReference>
<organism evidence="3 4">
    <name type="scientific">Amycolatopsis jiangsuensis</name>
    <dbReference type="NCBI Taxonomy" id="1181879"/>
    <lineage>
        <taxon>Bacteria</taxon>
        <taxon>Bacillati</taxon>
        <taxon>Actinomycetota</taxon>
        <taxon>Actinomycetes</taxon>
        <taxon>Pseudonocardiales</taxon>
        <taxon>Pseudonocardiaceae</taxon>
        <taxon>Amycolatopsis</taxon>
    </lineage>
</organism>
<keyword evidence="4" id="KW-1185">Reference proteome</keyword>
<dbReference type="GO" id="GO:0008684">
    <property type="term" value="F:2-oxopent-4-enoate hydratase activity"/>
    <property type="evidence" value="ECO:0007669"/>
    <property type="project" value="UniProtKB-EC"/>
</dbReference>
<dbReference type="Proteomes" id="UP000581769">
    <property type="component" value="Unassembled WGS sequence"/>
</dbReference>
<dbReference type="InterPro" id="IPR050772">
    <property type="entry name" value="Hydratase-Decarb/MhpD_sf"/>
</dbReference>
<accession>A0A840J2B1</accession>
<name>A0A840J2B1_9PSEU</name>
<dbReference type="AlphaFoldDB" id="A0A840J2B1"/>
<dbReference type="Gene3D" id="3.90.850.10">
    <property type="entry name" value="Fumarylacetoacetase-like, C-terminal domain"/>
    <property type="match status" value="1"/>
</dbReference>
<dbReference type="EC" id="4.2.1.80" evidence="3"/>
<dbReference type="Pfam" id="PF01557">
    <property type="entry name" value="FAA_hydrolase"/>
    <property type="match status" value="1"/>
</dbReference>
<keyword evidence="1 3" id="KW-0456">Lyase</keyword>
<evidence type="ECO:0000259" key="2">
    <source>
        <dbReference type="Pfam" id="PF01557"/>
    </source>
</evidence>
<gene>
    <name evidence="3" type="ORF">BJY18_005364</name>
</gene>